<organism evidence="3 4">
    <name type="scientific">Thioploca ingrica</name>
    <dbReference type="NCBI Taxonomy" id="40754"/>
    <lineage>
        <taxon>Bacteria</taxon>
        <taxon>Pseudomonadati</taxon>
        <taxon>Pseudomonadota</taxon>
        <taxon>Gammaproteobacteria</taxon>
        <taxon>Thiotrichales</taxon>
        <taxon>Thiotrichaceae</taxon>
        <taxon>Thioploca</taxon>
    </lineage>
</organism>
<dbReference type="PANTHER" id="PTHR31088:SF6">
    <property type="entry name" value="PHAGE SHOCK PROTEIN A"/>
    <property type="match status" value="1"/>
</dbReference>
<evidence type="ECO:0000256" key="2">
    <source>
        <dbReference type="SAM" id="Coils"/>
    </source>
</evidence>
<dbReference type="EMBL" id="AP014633">
    <property type="protein sequence ID" value="BAP58247.1"/>
    <property type="molecule type" value="Genomic_DNA"/>
</dbReference>
<evidence type="ECO:0000256" key="1">
    <source>
        <dbReference type="ARBA" id="ARBA00043985"/>
    </source>
</evidence>
<dbReference type="Pfam" id="PF04012">
    <property type="entry name" value="PspA_IM30"/>
    <property type="match status" value="1"/>
</dbReference>
<dbReference type="AlphaFoldDB" id="A0A090APM7"/>
<dbReference type="OrthoDB" id="9779630at2"/>
<dbReference type="Proteomes" id="UP000031623">
    <property type="component" value="Chromosome"/>
</dbReference>
<protein>
    <submittedName>
        <fullName evidence="3">Phage shock protein A (IM30), suppresses sigma54-dependent transcription</fullName>
    </submittedName>
</protein>
<accession>A0A090APM7</accession>
<dbReference type="KEGG" id="tig:THII_3950"/>
<comment type="similarity">
    <text evidence="1">Belongs to the PspA/Vipp/IM30 family.</text>
</comment>
<evidence type="ECO:0000313" key="3">
    <source>
        <dbReference type="EMBL" id="BAP58247.1"/>
    </source>
</evidence>
<reference evidence="3 4" key="1">
    <citation type="journal article" date="2014" name="ISME J.">
        <title>Ecophysiology of Thioploca ingrica as revealed by the complete genome sequence supplemented with proteomic evidence.</title>
        <authorList>
            <person name="Kojima H."/>
            <person name="Ogura Y."/>
            <person name="Yamamoto N."/>
            <person name="Togashi T."/>
            <person name="Mori H."/>
            <person name="Watanabe T."/>
            <person name="Nemoto F."/>
            <person name="Kurokawa K."/>
            <person name="Hayashi T."/>
            <person name="Fukui M."/>
        </authorList>
    </citation>
    <scope>NUCLEOTIDE SEQUENCE [LARGE SCALE GENOMIC DNA]</scope>
</reference>
<feature type="coiled-coil region" evidence="2">
    <location>
        <begin position="109"/>
        <end position="143"/>
    </location>
</feature>
<dbReference type="InterPro" id="IPR007157">
    <property type="entry name" value="PspA_VIPP1"/>
</dbReference>
<dbReference type="STRING" id="40754.THII_3950"/>
<name>A0A090APM7_9GAMM</name>
<sequence length="225" mass="26163">MTSLFKRMSDIVNANINDLLDHIEDPERMIKQIIREMEENINQCKEGVITAIASEKRLFRELETHRHHAQEWLQKAQTALELDKEELARSALKQKKEIDKIISGLEPAWESAQATSERLKTQLRQLEAKLTEAKLKRSTLIARQQAAQARHQLHTTVDKLQAHWETQTCFNRMEDKIADMESRTEALAELDEDRSPLEKEFLDMEINKEVEAELASLKIKIPKQS</sequence>
<keyword evidence="2" id="KW-0175">Coiled coil</keyword>
<proteinExistence type="inferred from homology"/>
<keyword evidence="4" id="KW-1185">Reference proteome</keyword>
<dbReference type="PANTHER" id="PTHR31088">
    <property type="entry name" value="MEMBRANE-ASSOCIATED PROTEIN VIPP1, CHLOROPLASTIC"/>
    <property type="match status" value="1"/>
</dbReference>
<evidence type="ECO:0000313" key="4">
    <source>
        <dbReference type="Proteomes" id="UP000031623"/>
    </source>
</evidence>
<dbReference type="HOGENOM" id="CLU_056466_3_3_6"/>
<gene>
    <name evidence="3" type="ORF">THII_3950</name>
</gene>